<dbReference type="CDD" id="cd02440">
    <property type="entry name" value="AdoMet_MTases"/>
    <property type="match status" value="1"/>
</dbReference>
<keyword evidence="2" id="KW-0489">Methyltransferase</keyword>
<evidence type="ECO:0000259" key="1">
    <source>
        <dbReference type="Pfam" id="PF05050"/>
    </source>
</evidence>
<dbReference type="InterPro" id="IPR052514">
    <property type="entry name" value="SAM-dependent_MTase"/>
</dbReference>
<dbReference type="InterPro" id="IPR029063">
    <property type="entry name" value="SAM-dependent_MTases_sf"/>
</dbReference>
<evidence type="ECO:0000313" key="2">
    <source>
        <dbReference type="EMBL" id="TFF23300.1"/>
    </source>
</evidence>
<protein>
    <submittedName>
        <fullName evidence="2">FkbM family methyltransferase</fullName>
    </submittedName>
</protein>
<dbReference type="AlphaFoldDB" id="A0A4Y8RM66"/>
<sequence>MTQEPSAMLMFANLGETHPAILEGNRLALERQKAFRAERMPPAERRAAHNKLKHQFPFHGFVGCPVGPLTPIMFSANDDVVAWNYFWMGDYEKDILDLWYEVTSKTKVALDIGAYTGLFSLVAAMNGNEVHAFEIVPRTVERAKINVLANGLEKKIQLHPFGLSNEDSVIDLHMPRGQDFLGTGNSIDMKTNKPLADKTLAYVRSFQTFAKEVELGSFGALKIDVEGHEFEVLSTMKPLLEKHRPTMIIEISGRNKPAVRGLLKELGYRVESLKGMNHVAYP</sequence>
<dbReference type="GO" id="GO:0032259">
    <property type="term" value="P:methylation"/>
    <property type="evidence" value="ECO:0007669"/>
    <property type="project" value="UniProtKB-KW"/>
</dbReference>
<keyword evidence="3" id="KW-1185">Reference proteome</keyword>
<comment type="caution">
    <text evidence="2">The sequence shown here is derived from an EMBL/GenBank/DDBJ whole genome shotgun (WGS) entry which is preliminary data.</text>
</comment>
<feature type="domain" description="Methyltransferase FkbM" evidence="1">
    <location>
        <begin position="111"/>
        <end position="270"/>
    </location>
</feature>
<dbReference type="InterPro" id="IPR006342">
    <property type="entry name" value="FkbM_mtfrase"/>
</dbReference>
<dbReference type="GO" id="GO:0008168">
    <property type="term" value="F:methyltransferase activity"/>
    <property type="evidence" value="ECO:0007669"/>
    <property type="project" value="UniProtKB-KW"/>
</dbReference>
<dbReference type="PANTHER" id="PTHR34203:SF15">
    <property type="entry name" value="SLL1173 PROTEIN"/>
    <property type="match status" value="1"/>
</dbReference>
<dbReference type="Gene3D" id="3.40.50.150">
    <property type="entry name" value="Vaccinia Virus protein VP39"/>
    <property type="match status" value="1"/>
</dbReference>
<gene>
    <name evidence="2" type="ORF">E3C22_12815</name>
</gene>
<keyword evidence="2" id="KW-0808">Transferase</keyword>
<dbReference type="Proteomes" id="UP000298179">
    <property type="component" value="Unassembled WGS sequence"/>
</dbReference>
<proteinExistence type="predicted"/>
<name>A0A4Y8RM66_9HYPH</name>
<dbReference type="NCBIfam" id="TIGR01444">
    <property type="entry name" value="fkbM_fam"/>
    <property type="match status" value="1"/>
</dbReference>
<dbReference type="Pfam" id="PF05050">
    <property type="entry name" value="Methyltransf_21"/>
    <property type="match status" value="1"/>
</dbReference>
<dbReference type="OrthoDB" id="7272699at2"/>
<reference evidence="2 3" key="1">
    <citation type="submission" date="2019-03" db="EMBL/GenBank/DDBJ databases">
        <title>Jiella endophytica sp. nov., a novel endophytic bacterium isolated from root of Ficus microcarpa Linn. f.</title>
        <authorList>
            <person name="Tuo L."/>
        </authorList>
    </citation>
    <scope>NUCLEOTIDE SEQUENCE [LARGE SCALE GENOMIC DNA]</scope>
    <source>
        <strain evidence="2 3">CBS5Q-3</strain>
    </source>
</reference>
<evidence type="ECO:0000313" key="3">
    <source>
        <dbReference type="Proteomes" id="UP000298179"/>
    </source>
</evidence>
<organism evidence="2 3">
    <name type="scientific">Jiella endophytica</name>
    <dbReference type="NCBI Taxonomy" id="2558362"/>
    <lineage>
        <taxon>Bacteria</taxon>
        <taxon>Pseudomonadati</taxon>
        <taxon>Pseudomonadota</taxon>
        <taxon>Alphaproteobacteria</taxon>
        <taxon>Hyphomicrobiales</taxon>
        <taxon>Aurantimonadaceae</taxon>
        <taxon>Jiella</taxon>
    </lineage>
</organism>
<dbReference type="PANTHER" id="PTHR34203">
    <property type="entry name" value="METHYLTRANSFERASE, FKBM FAMILY PROTEIN"/>
    <property type="match status" value="1"/>
</dbReference>
<accession>A0A4Y8RM66</accession>
<dbReference type="SUPFAM" id="SSF53335">
    <property type="entry name" value="S-adenosyl-L-methionine-dependent methyltransferases"/>
    <property type="match status" value="1"/>
</dbReference>
<dbReference type="RefSeq" id="WP_134762406.1">
    <property type="nucleotide sequence ID" value="NZ_SOZD01000003.1"/>
</dbReference>
<dbReference type="EMBL" id="SOZD01000003">
    <property type="protein sequence ID" value="TFF23300.1"/>
    <property type="molecule type" value="Genomic_DNA"/>
</dbReference>